<dbReference type="InterPro" id="IPR001810">
    <property type="entry name" value="F-box_dom"/>
</dbReference>
<dbReference type="AlphaFoldDB" id="A0A914QQY7"/>
<dbReference type="SMART" id="SM00256">
    <property type="entry name" value="FBOX"/>
    <property type="match status" value="1"/>
</dbReference>
<dbReference type="Proteomes" id="UP000887578">
    <property type="component" value="Unplaced"/>
</dbReference>
<evidence type="ECO:0000256" key="1">
    <source>
        <dbReference type="SAM" id="MobiDB-lite"/>
    </source>
</evidence>
<sequence length="208" mass="24235">MFNISINPFRRLTEKRRQNSTNFESSSSTFGISKTKQPKFDPEFSVDGFLSRLQTFQTTISEISTIKDKPILPPKPSTLKSTKNNIFSTKCFIEIFKRLPAKDLLNLRLVSKEFNQIIQNHSLEFETVFVENVKLSETSNSSFIRCGTNRNLLKLPLEQIDRPLRHLKTNILDLNGILISQKVLRYLLRSFKYHILIINFNECKFEIS</sequence>
<accession>A0A914QQY7</accession>
<evidence type="ECO:0000259" key="2">
    <source>
        <dbReference type="PROSITE" id="PS50181"/>
    </source>
</evidence>
<dbReference type="InterPro" id="IPR032675">
    <property type="entry name" value="LRR_dom_sf"/>
</dbReference>
<reference evidence="4" key="1">
    <citation type="submission" date="2022-11" db="UniProtKB">
        <authorList>
            <consortium name="WormBaseParasite"/>
        </authorList>
    </citation>
    <scope>IDENTIFICATION</scope>
</reference>
<keyword evidence="3" id="KW-1185">Reference proteome</keyword>
<feature type="domain" description="F-box" evidence="2">
    <location>
        <begin position="81"/>
        <end position="128"/>
    </location>
</feature>
<dbReference type="WBParaSite" id="PDA_v2.g6177.t1">
    <property type="protein sequence ID" value="PDA_v2.g6177.t1"/>
    <property type="gene ID" value="PDA_v2.g6177"/>
</dbReference>
<dbReference type="PROSITE" id="PS50181">
    <property type="entry name" value="FBOX"/>
    <property type="match status" value="1"/>
</dbReference>
<proteinExistence type="predicted"/>
<dbReference type="Gene3D" id="3.80.10.10">
    <property type="entry name" value="Ribonuclease Inhibitor"/>
    <property type="match status" value="1"/>
</dbReference>
<dbReference type="SUPFAM" id="SSF81383">
    <property type="entry name" value="F-box domain"/>
    <property type="match status" value="1"/>
</dbReference>
<dbReference type="InterPro" id="IPR036047">
    <property type="entry name" value="F-box-like_dom_sf"/>
</dbReference>
<feature type="compositionally biased region" description="Low complexity" evidence="1">
    <location>
        <begin position="19"/>
        <end position="30"/>
    </location>
</feature>
<organism evidence="3 4">
    <name type="scientific">Panagrolaimus davidi</name>
    <dbReference type="NCBI Taxonomy" id="227884"/>
    <lineage>
        <taxon>Eukaryota</taxon>
        <taxon>Metazoa</taxon>
        <taxon>Ecdysozoa</taxon>
        <taxon>Nematoda</taxon>
        <taxon>Chromadorea</taxon>
        <taxon>Rhabditida</taxon>
        <taxon>Tylenchina</taxon>
        <taxon>Panagrolaimomorpha</taxon>
        <taxon>Panagrolaimoidea</taxon>
        <taxon>Panagrolaimidae</taxon>
        <taxon>Panagrolaimus</taxon>
    </lineage>
</organism>
<name>A0A914QQY7_9BILA</name>
<protein>
    <submittedName>
        <fullName evidence="4">F-box domain-containing protein</fullName>
    </submittedName>
</protein>
<evidence type="ECO:0000313" key="3">
    <source>
        <dbReference type="Proteomes" id="UP000887578"/>
    </source>
</evidence>
<feature type="region of interest" description="Disordered" evidence="1">
    <location>
        <begin position="16"/>
        <end position="37"/>
    </location>
</feature>
<evidence type="ECO:0000313" key="4">
    <source>
        <dbReference type="WBParaSite" id="PDA_v2.g6177.t1"/>
    </source>
</evidence>
<dbReference type="Pfam" id="PF00646">
    <property type="entry name" value="F-box"/>
    <property type="match status" value="1"/>
</dbReference>